<comment type="similarity">
    <text evidence="1">Belongs to the universal stress protein A family.</text>
</comment>
<dbReference type="InterPro" id="IPR006016">
    <property type="entry name" value="UspA"/>
</dbReference>
<dbReference type="EMBL" id="CP036526">
    <property type="protein sequence ID" value="QDT11890.1"/>
    <property type="molecule type" value="Genomic_DNA"/>
</dbReference>
<dbReference type="PRINTS" id="PR01438">
    <property type="entry name" value="UNVRSLSTRESS"/>
</dbReference>
<gene>
    <name evidence="3" type="ORF">K239x_38920</name>
</gene>
<protein>
    <submittedName>
        <fullName evidence="3">Universal stress protein</fullName>
    </submittedName>
</protein>
<name>A0A517NXQ9_9BACT</name>
<evidence type="ECO:0000313" key="3">
    <source>
        <dbReference type="EMBL" id="QDT11890.1"/>
    </source>
</evidence>
<dbReference type="PANTHER" id="PTHR43010">
    <property type="entry name" value="UNIVERSAL STRESS PROTEIN SLR1230"/>
    <property type="match status" value="1"/>
</dbReference>
<reference evidence="3 4" key="1">
    <citation type="submission" date="2019-02" db="EMBL/GenBank/DDBJ databases">
        <title>Deep-cultivation of Planctomycetes and their phenomic and genomic characterization uncovers novel biology.</title>
        <authorList>
            <person name="Wiegand S."/>
            <person name="Jogler M."/>
            <person name="Boedeker C."/>
            <person name="Pinto D."/>
            <person name="Vollmers J."/>
            <person name="Rivas-Marin E."/>
            <person name="Kohn T."/>
            <person name="Peeters S.H."/>
            <person name="Heuer A."/>
            <person name="Rast P."/>
            <person name="Oberbeckmann S."/>
            <person name="Bunk B."/>
            <person name="Jeske O."/>
            <person name="Meyerdierks A."/>
            <person name="Storesund J.E."/>
            <person name="Kallscheuer N."/>
            <person name="Luecker S."/>
            <person name="Lage O.M."/>
            <person name="Pohl T."/>
            <person name="Merkel B.J."/>
            <person name="Hornburger P."/>
            <person name="Mueller R.-W."/>
            <person name="Bruemmer F."/>
            <person name="Labrenz M."/>
            <person name="Spormann A.M."/>
            <person name="Op den Camp H."/>
            <person name="Overmann J."/>
            <person name="Amann R."/>
            <person name="Jetten M.S.M."/>
            <person name="Mascher T."/>
            <person name="Medema M.H."/>
            <person name="Devos D.P."/>
            <person name="Kaster A.-K."/>
            <person name="Ovreas L."/>
            <person name="Rohde M."/>
            <person name="Galperin M.Y."/>
            <person name="Jogler C."/>
        </authorList>
    </citation>
    <scope>NUCLEOTIDE SEQUENCE [LARGE SCALE GENOMIC DNA]</scope>
    <source>
        <strain evidence="3 4">K23_9</strain>
    </source>
</reference>
<organism evidence="3 4">
    <name type="scientific">Stieleria marina</name>
    <dbReference type="NCBI Taxonomy" id="1930275"/>
    <lineage>
        <taxon>Bacteria</taxon>
        <taxon>Pseudomonadati</taxon>
        <taxon>Planctomycetota</taxon>
        <taxon>Planctomycetia</taxon>
        <taxon>Pirellulales</taxon>
        <taxon>Pirellulaceae</taxon>
        <taxon>Stieleria</taxon>
    </lineage>
</organism>
<proteinExistence type="inferred from homology"/>
<dbReference type="PANTHER" id="PTHR43010:SF1">
    <property type="entry name" value="USPA DOMAIN-CONTAINING PROTEIN"/>
    <property type="match status" value="1"/>
</dbReference>
<dbReference type="SUPFAM" id="SSF52402">
    <property type="entry name" value="Adenine nucleotide alpha hydrolases-like"/>
    <property type="match status" value="2"/>
</dbReference>
<evidence type="ECO:0000313" key="4">
    <source>
        <dbReference type="Proteomes" id="UP000319817"/>
    </source>
</evidence>
<feature type="domain" description="UspA" evidence="2">
    <location>
        <begin position="1"/>
        <end position="141"/>
    </location>
</feature>
<evidence type="ECO:0000259" key="2">
    <source>
        <dbReference type="Pfam" id="PF00582"/>
    </source>
</evidence>
<feature type="domain" description="UspA" evidence="2">
    <location>
        <begin position="153"/>
        <end position="280"/>
    </location>
</feature>
<sequence length="298" mass="32412">MKKILLATDGSDPAQQAAEFLARLPHDEPLELTVVTAIYIPGLEKTIQVGDWVAKYLEQERQNADEAYAIVQDIFSGADVQLNQIVRQGPPGETIVSVAKEIQPELLVIGATGNSAVARVLLGSTSDYVATHAPCSVLVARPSQGLRGERALRVLIGYEGTGPSQAAVEEFAEFDWGTEPDIRLVDVKFLPDFYDVPDQPPEDLSVEQAVEQLRSVAPNAIGSVVVGAHPGEALVNFAETHETDLIVVGETPRTRLGRILMGSMTRFILRHAPSSVWITRNRMIHGWEKENATTKTAS</sequence>
<dbReference type="OrthoDB" id="6368426at2"/>
<evidence type="ECO:0000256" key="1">
    <source>
        <dbReference type="ARBA" id="ARBA00008791"/>
    </source>
</evidence>
<dbReference type="Pfam" id="PF00582">
    <property type="entry name" value="Usp"/>
    <property type="match status" value="2"/>
</dbReference>
<dbReference type="Proteomes" id="UP000319817">
    <property type="component" value="Chromosome"/>
</dbReference>
<dbReference type="CDD" id="cd00293">
    <property type="entry name" value="USP-like"/>
    <property type="match status" value="2"/>
</dbReference>
<dbReference type="RefSeq" id="WP_145419653.1">
    <property type="nucleotide sequence ID" value="NZ_CP036526.1"/>
</dbReference>
<dbReference type="InterPro" id="IPR014729">
    <property type="entry name" value="Rossmann-like_a/b/a_fold"/>
</dbReference>
<dbReference type="InterPro" id="IPR006015">
    <property type="entry name" value="Universal_stress_UspA"/>
</dbReference>
<accession>A0A517NXQ9</accession>
<dbReference type="AlphaFoldDB" id="A0A517NXQ9"/>
<dbReference type="Gene3D" id="3.40.50.620">
    <property type="entry name" value="HUPs"/>
    <property type="match status" value="2"/>
</dbReference>
<keyword evidence="4" id="KW-1185">Reference proteome</keyword>
<dbReference type="InterPro" id="IPR051688">
    <property type="entry name" value="USP_A"/>
</dbReference>